<reference evidence="1" key="1">
    <citation type="submission" date="2017-06" db="EMBL/GenBank/DDBJ databases">
        <title>Genome sequencing of pathogenic and non-pathogenic strains within Bisgaard taxon 40.</title>
        <authorList>
            <person name="Ladner J.T."/>
            <person name="Lovett S.P."/>
            <person name="Koroleva G."/>
            <person name="Lorch J.M."/>
        </authorList>
    </citation>
    <scope>NUCLEOTIDE SEQUENCE</scope>
    <source>
        <strain evidence="1">27576-1-I1</strain>
    </source>
</reference>
<proteinExistence type="predicted"/>
<keyword evidence="2" id="KW-1185">Reference proteome</keyword>
<protein>
    <submittedName>
        <fullName evidence="1">Uncharacterized protein</fullName>
    </submittedName>
</protein>
<dbReference type="RefSeq" id="WP_261920639.1">
    <property type="nucleotide sequence ID" value="NZ_CP022010.1"/>
</dbReference>
<organism evidence="1 2">
    <name type="scientific">Mergibacter septicus</name>
    <dbReference type="NCBI Taxonomy" id="221402"/>
    <lineage>
        <taxon>Bacteria</taxon>
        <taxon>Pseudomonadati</taxon>
        <taxon>Pseudomonadota</taxon>
        <taxon>Gammaproteobacteria</taxon>
        <taxon>Pasteurellales</taxon>
        <taxon>Pasteurellaceae</taxon>
        <taxon>Mergibacter</taxon>
    </lineage>
</organism>
<name>A0A8E3MD50_9PAST</name>
<dbReference type="Proteomes" id="UP000955338">
    <property type="component" value="Chromosome"/>
</dbReference>
<evidence type="ECO:0000313" key="1">
    <source>
        <dbReference type="EMBL" id="QDJ14836.1"/>
    </source>
</evidence>
<sequence length="88" mass="10053">MANIDMRCLNCGSSNLRVRTSQKVSLRTINVMLICNNCGSRNHVLAEVLKLETPIYNERQEALSINKPLIQVDLNQQDFFQNEDNSKT</sequence>
<accession>A0A8E3MD50</accession>
<gene>
    <name evidence="1" type="ORF">CEP48_05075</name>
</gene>
<dbReference type="EMBL" id="CP022011">
    <property type="protein sequence ID" value="QDJ14836.1"/>
    <property type="molecule type" value="Genomic_DNA"/>
</dbReference>
<evidence type="ECO:0000313" key="2">
    <source>
        <dbReference type="Proteomes" id="UP000955338"/>
    </source>
</evidence>
<dbReference type="AlphaFoldDB" id="A0A8E3MD50"/>